<keyword evidence="1" id="KW-0808">Transferase</keyword>
<gene>
    <name evidence="1" type="ORF">FD02_GL001223</name>
</gene>
<dbReference type="SUPFAM" id="SSF53335">
    <property type="entry name" value="S-adenosyl-L-methionine-dependent methyltransferases"/>
    <property type="match status" value="1"/>
</dbReference>
<proteinExistence type="predicted"/>
<dbReference type="PANTHER" id="PTHR38451:SF1">
    <property type="entry name" value="TRNA (ADENINE(22)-N(1))-METHYLTRANSFERASE"/>
    <property type="match status" value="1"/>
</dbReference>
<evidence type="ECO:0000313" key="1">
    <source>
        <dbReference type="EMBL" id="KRK73365.1"/>
    </source>
</evidence>
<dbReference type="EMBL" id="AZDJ01000013">
    <property type="protein sequence ID" value="KRK73365.1"/>
    <property type="molecule type" value="Genomic_DNA"/>
</dbReference>
<sequence>MQLSKRLAAIAAFVQPGERLADIGTDHAFLPIALVQAGTVPFAVASDIGAGPVAIASRNVAAAGLSDQIAVRQADGLASLKPEDAIATVVIAGLGGELMCHLLSAGRQALDGTETLILAPHRDPELVRQWLAEHEFGILDEALVADEGHVYPIMVAGQTAPAVPYTRADLILGPILKQRGGALFQQELARRINATKKVIAGLQQAHQLDHQKLVEAQTDLAIMEEAHANHRE</sequence>
<dbReference type="OrthoDB" id="5881184at2"/>
<dbReference type="Gene3D" id="1.10.287.1890">
    <property type="match status" value="1"/>
</dbReference>
<dbReference type="Pfam" id="PF04816">
    <property type="entry name" value="TrmK"/>
    <property type="match status" value="1"/>
</dbReference>
<dbReference type="PANTHER" id="PTHR38451">
    <property type="entry name" value="TRNA (ADENINE(22)-N(1))-METHYLTRANSFERASE"/>
    <property type="match status" value="1"/>
</dbReference>
<accession>A0A0R1JPL4</accession>
<evidence type="ECO:0000313" key="2">
    <source>
        <dbReference type="Proteomes" id="UP000051804"/>
    </source>
</evidence>
<dbReference type="InterPro" id="IPR006901">
    <property type="entry name" value="TrmK"/>
</dbReference>
<dbReference type="AlphaFoldDB" id="A0A0R1JPL4"/>
<dbReference type="RefSeq" id="WP_054721672.1">
    <property type="nucleotide sequence ID" value="NZ_AZDJ01000013.1"/>
</dbReference>
<dbReference type="InterPro" id="IPR029063">
    <property type="entry name" value="SAM-dependent_MTases_sf"/>
</dbReference>
<dbReference type="GO" id="GO:0160105">
    <property type="term" value="F:tRNA (adenine(22)-N1)-methyltransferase activity"/>
    <property type="evidence" value="ECO:0007669"/>
    <property type="project" value="InterPro"/>
</dbReference>
<comment type="caution">
    <text evidence="1">The sequence shown here is derived from an EMBL/GenBank/DDBJ whole genome shotgun (WGS) entry which is preliminary data.</text>
</comment>
<dbReference type="Gene3D" id="3.40.50.150">
    <property type="entry name" value="Vaccinia Virus protein VP39"/>
    <property type="match status" value="1"/>
</dbReference>
<reference evidence="1 2" key="1">
    <citation type="journal article" date="2015" name="Genome Announc.">
        <title>Expanding the biotechnology potential of lactobacilli through comparative genomics of 213 strains and associated genera.</title>
        <authorList>
            <person name="Sun Z."/>
            <person name="Harris H.M."/>
            <person name="McCann A."/>
            <person name="Guo C."/>
            <person name="Argimon S."/>
            <person name="Zhang W."/>
            <person name="Yang X."/>
            <person name="Jeffery I.B."/>
            <person name="Cooney J.C."/>
            <person name="Kagawa T.F."/>
            <person name="Liu W."/>
            <person name="Song Y."/>
            <person name="Salvetti E."/>
            <person name="Wrobel A."/>
            <person name="Rasinkangas P."/>
            <person name="Parkhill J."/>
            <person name="Rea M.C."/>
            <person name="O'Sullivan O."/>
            <person name="Ritari J."/>
            <person name="Douillard F.P."/>
            <person name="Paul Ross R."/>
            <person name="Yang R."/>
            <person name="Briner A.E."/>
            <person name="Felis G.E."/>
            <person name="de Vos W.M."/>
            <person name="Barrangou R."/>
            <person name="Klaenhammer T.R."/>
            <person name="Caufield P.W."/>
            <person name="Cui Y."/>
            <person name="Zhang H."/>
            <person name="O'Toole P.W."/>
        </authorList>
    </citation>
    <scope>NUCLEOTIDE SEQUENCE [LARGE SCALE GENOMIC DNA]</scope>
    <source>
        <strain evidence="1 2">JCM 17158</strain>
    </source>
</reference>
<keyword evidence="2" id="KW-1185">Reference proteome</keyword>
<dbReference type="PIRSF" id="PIRSF018637">
    <property type="entry name" value="TrmK"/>
    <property type="match status" value="1"/>
</dbReference>
<protein>
    <submittedName>
        <fullName evidence="1">SAM-dependent methyltransferase</fullName>
    </submittedName>
</protein>
<dbReference type="PATRIC" id="fig|1291734.4.peg.1254"/>
<name>A0A0R1JPL4_9LACO</name>
<dbReference type="GO" id="GO:0032259">
    <property type="term" value="P:methylation"/>
    <property type="evidence" value="ECO:0007669"/>
    <property type="project" value="UniProtKB-KW"/>
</dbReference>
<dbReference type="STRING" id="1291734.FD02_GL001223"/>
<dbReference type="Proteomes" id="UP000051804">
    <property type="component" value="Unassembled WGS sequence"/>
</dbReference>
<organism evidence="1 2">
    <name type="scientific">Lacticaseibacillus nasuensis JCM 17158</name>
    <dbReference type="NCBI Taxonomy" id="1291734"/>
    <lineage>
        <taxon>Bacteria</taxon>
        <taxon>Bacillati</taxon>
        <taxon>Bacillota</taxon>
        <taxon>Bacilli</taxon>
        <taxon>Lactobacillales</taxon>
        <taxon>Lactobacillaceae</taxon>
        <taxon>Lacticaseibacillus</taxon>
    </lineage>
</organism>
<keyword evidence="1" id="KW-0489">Methyltransferase</keyword>